<evidence type="ECO:0000259" key="3">
    <source>
        <dbReference type="PROSITE" id="PS50110"/>
    </source>
</evidence>
<gene>
    <name evidence="4" type="ORF">tinsulaeT_01590</name>
</gene>
<dbReference type="Pfam" id="PF07228">
    <property type="entry name" value="SpoIIE"/>
    <property type="match status" value="1"/>
</dbReference>
<keyword evidence="1" id="KW-0378">Hydrolase</keyword>
<sequence>MSLLSGHKQGKLALVVDDSATQRKVLSVLLIEEGYRVITAEDGARGVALYIQQQPDLVLMDISMPVMNGYQAARKIKSLSLKNNLCPLIFITSMDTDESFIESIDAGGDGILVRPFSPEVFKAKIKSIQRISDLYSQVKRLQQQQQKDAELAEQLMFGVIETRNYALDKIGIIKKAAALFSGDIQLTALSPNGDVNVLLGDFTGHGLRSSIGAIPLAETFRAMTKKGFSLAEIITQVNQQLYHLLPADLFLAAGVVTISNHDQSVYVFNAGLPDTYLFDHQGKIKKKISSFHPPLGVLSNLLTDVSVKVLSIEQNDRIVLISDGIIEARNEQGEMFGYQRFEDAAIQGVNGHSVSQTVLRQVELFCQQMPQEDDISLIDLPCGGWQQSFAVNQQNMQPLKVSDTQNNAIPAWHWDLNLTGKRLAKINPVPLAMNYIQELEGHGDHWQSLFTILTELYMNALDHGVLRLSSGLKSSPEGFAQYFSEREKRLKHLTLGFIHIVIQYYPLSNGGKIVVKVKDSGDGFDFPVLNTMPKQGVAHQQQLSGRGIELVQQLCQDLQFSEHGTLAKASFFWQNQQDKN</sequence>
<evidence type="ECO:0000313" key="5">
    <source>
        <dbReference type="Proteomes" id="UP001157186"/>
    </source>
</evidence>
<protein>
    <submittedName>
        <fullName evidence="4">Fused response regulator/phosphatase</fullName>
    </submittedName>
</protein>
<evidence type="ECO:0000256" key="1">
    <source>
        <dbReference type="ARBA" id="ARBA00022801"/>
    </source>
</evidence>
<dbReference type="InterPro" id="IPR001932">
    <property type="entry name" value="PPM-type_phosphatase-like_dom"/>
</dbReference>
<dbReference type="SUPFAM" id="SSF52172">
    <property type="entry name" value="CheY-like"/>
    <property type="match status" value="1"/>
</dbReference>
<dbReference type="InterPro" id="IPR001789">
    <property type="entry name" value="Sig_transdc_resp-reg_receiver"/>
</dbReference>
<dbReference type="Pfam" id="PF00072">
    <property type="entry name" value="Response_reg"/>
    <property type="match status" value="1"/>
</dbReference>
<evidence type="ECO:0000313" key="4">
    <source>
        <dbReference type="EMBL" id="GLX76819.1"/>
    </source>
</evidence>
<name>A0ABQ6GNB6_9GAMM</name>
<dbReference type="PANTHER" id="PTHR43156">
    <property type="entry name" value="STAGE II SPORULATION PROTEIN E-RELATED"/>
    <property type="match status" value="1"/>
</dbReference>
<dbReference type="PANTHER" id="PTHR43156:SF2">
    <property type="entry name" value="STAGE II SPORULATION PROTEIN E"/>
    <property type="match status" value="1"/>
</dbReference>
<proteinExistence type="predicted"/>
<dbReference type="Gene3D" id="3.40.50.2300">
    <property type="match status" value="1"/>
</dbReference>
<dbReference type="Gene3D" id="3.30.565.10">
    <property type="entry name" value="Histidine kinase-like ATPase, C-terminal domain"/>
    <property type="match status" value="1"/>
</dbReference>
<feature type="modified residue" description="4-aspartylphosphate" evidence="2">
    <location>
        <position position="61"/>
    </location>
</feature>
<dbReference type="Proteomes" id="UP001157186">
    <property type="component" value="Unassembled WGS sequence"/>
</dbReference>
<organism evidence="4 5">
    <name type="scientific">Thalassotalea insulae</name>
    <dbReference type="NCBI Taxonomy" id="2056778"/>
    <lineage>
        <taxon>Bacteria</taxon>
        <taxon>Pseudomonadati</taxon>
        <taxon>Pseudomonadota</taxon>
        <taxon>Gammaproteobacteria</taxon>
        <taxon>Alteromonadales</taxon>
        <taxon>Colwelliaceae</taxon>
        <taxon>Thalassotalea</taxon>
    </lineage>
</organism>
<dbReference type="InterPro" id="IPR036890">
    <property type="entry name" value="HATPase_C_sf"/>
</dbReference>
<dbReference type="RefSeq" id="WP_284242606.1">
    <property type="nucleotide sequence ID" value="NZ_BSST01000001.1"/>
</dbReference>
<keyword evidence="2" id="KW-0597">Phosphoprotein</keyword>
<reference evidence="4 5" key="1">
    <citation type="submission" date="2023-03" db="EMBL/GenBank/DDBJ databases">
        <title>Draft genome sequence of Thalassotalea insulae KCTC 62186T.</title>
        <authorList>
            <person name="Sawabe T."/>
        </authorList>
    </citation>
    <scope>NUCLEOTIDE SEQUENCE [LARGE SCALE GENOMIC DNA]</scope>
    <source>
        <strain evidence="4 5">KCTC 62186</strain>
    </source>
</reference>
<dbReference type="SUPFAM" id="SSF81606">
    <property type="entry name" value="PP2C-like"/>
    <property type="match status" value="1"/>
</dbReference>
<dbReference type="SMART" id="SM00331">
    <property type="entry name" value="PP2C_SIG"/>
    <property type="match status" value="1"/>
</dbReference>
<dbReference type="PROSITE" id="PS50110">
    <property type="entry name" value="RESPONSE_REGULATORY"/>
    <property type="match status" value="1"/>
</dbReference>
<feature type="domain" description="Response regulatory" evidence="3">
    <location>
        <begin position="12"/>
        <end position="129"/>
    </location>
</feature>
<keyword evidence="5" id="KW-1185">Reference proteome</keyword>
<dbReference type="InterPro" id="IPR011006">
    <property type="entry name" value="CheY-like_superfamily"/>
</dbReference>
<dbReference type="InterPro" id="IPR036457">
    <property type="entry name" value="PPM-type-like_dom_sf"/>
</dbReference>
<comment type="caution">
    <text evidence="4">The sequence shown here is derived from an EMBL/GenBank/DDBJ whole genome shotgun (WGS) entry which is preliminary data.</text>
</comment>
<dbReference type="EMBL" id="BSST01000001">
    <property type="protein sequence ID" value="GLX76819.1"/>
    <property type="molecule type" value="Genomic_DNA"/>
</dbReference>
<dbReference type="SMART" id="SM00448">
    <property type="entry name" value="REC"/>
    <property type="match status" value="1"/>
</dbReference>
<evidence type="ECO:0000256" key="2">
    <source>
        <dbReference type="PROSITE-ProRule" id="PRU00169"/>
    </source>
</evidence>
<dbReference type="Gene3D" id="3.60.40.10">
    <property type="entry name" value="PPM-type phosphatase domain"/>
    <property type="match status" value="1"/>
</dbReference>
<dbReference type="InterPro" id="IPR052016">
    <property type="entry name" value="Bact_Sigma-Reg"/>
</dbReference>
<accession>A0ABQ6GNB6</accession>